<keyword evidence="2" id="KW-1185">Reference proteome</keyword>
<accession>A0ABX3ZF89</accession>
<name>A0ABX3ZF89_9BACL</name>
<evidence type="ECO:0008006" key="3">
    <source>
        <dbReference type="Google" id="ProtNLM"/>
    </source>
</evidence>
<dbReference type="Pfam" id="PF13170">
    <property type="entry name" value="DUF4003"/>
    <property type="match status" value="1"/>
</dbReference>
<evidence type="ECO:0000313" key="2">
    <source>
        <dbReference type="Proteomes" id="UP000196594"/>
    </source>
</evidence>
<dbReference type="EMBL" id="NHNT01000009">
    <property type="protein sequence ID" value="OUZ38361.1"/>
    <property type="molecule type" value="Genomic_DNA"/>
</dbReference>
<protein>
    <recommendedName>
        <fullName evidence="3">DUF4003 domain-containing protein</fullName>
    </recommendedName>
</protein>
<dbReference type="RefSeq" id="WP_087617876.1">
    <property type="nucleotide sequence ID" value="NZ_JAFBEY010000007.1"/>
</dbReference>
<evidence type="ECO:0000313" key="1">
    <source>
        <dbReference type="EMBL" id="OUZ38361.1"/>
    </source>
</evidence>
<comment type="caution">
    <text evidence="1">The sequence shown here is derived from an EMBL/GenBank/DDBJ whole genome shotgun (WGS) entry which is preliminary data.</text>
</comment>
<sequence>MDQTAFIQLLKNNNERMELFFDADVQSAARIPLAVQFTFSRETFNGPAFEKNVKEIHNQKSRQSFFEFFSTPSNNSVLTYKILAHFALHPQPEQELHRIKLNEKALLNAGFKYSSYQRIAALFLVDEAHAGKAKALHDEMKKHHFFLTGKDDIPYAVLLTKKKNNPVKLAQTMRKYYDALHGKGFKNGDALQAMTQLLPLYNEEFQPVLVEYVVAMKQSFLNNGVKVKKRSYPYLALLALVGATSEVVDEIVEMERALVKLPMFTGMQAYALMTAAQYVLKRLIENELLSHFNDSLLFLQALEMSDYIDDIPILLAIDILDIFF</sequence>
<dbReference type="InterPro" id="IPR025062">
    <property type="entry name" value="DUF4003"/>
</dbReference>
<reference evidence="1 2" key="1">
    <citation type="journal article" date="2017" name="Int. J. Syst. Evol. Microbiol.">
        <title>Solibacillus kalamii sp. nov., isolated from a high-efficiency particulate arrestance filter system used in the International Space Station.</title>
        <authorList>
            <person name="Checinska Sielaff A."/>
            <person name="Kumar R.M."/>
            <person name="Pal D."/>
            <person name="Mayilraj S."/>
            <person name="Venkateswaran K."/>
        </authorList>
    </citation>
    <scope>NUCLEOTIDE SEQUENCE [LARGE SCALE GENOMIC DNA]</scope>
    <source>
        <strain evidence="1 2">ISSFR-015</strain>
    </source>
</reference>
<organism evidence="1 2">
    <name type="scientific">Solibacillus kalamii</name>
    <dbReference type="NCBI Taxonomy" id="1748298"/>
    <lineage>
        <taxon>Bacteria</taxon>
        <taxon>Bacillati</taxon>
        <taxon>Bacillota</taxon>
        <taxon>Bacilli</taxon>
        <taxon>Bacillales</taxon>
        <taxon>Caryophanaceae</taxon>
        <taxon>Solibacillus</taxon>
    </lineage>
</organism>
<dbReference type="Proteomes" id="UP000196594">
    <property type="component" value="Unassembled WGS sequence"/>
</dbReference>
<gene>
    <name evidence="1" type="ORF">CBM15_13220</name>
</gene>
<proteinExistence type="predicted"/>